<evidence type="ECO:0000313" key="2">
    <source>
        <dbReference type="EMBL" id="WWD06446.1"/>
    </source>
</evidence>
<proteinExistence type="predicted"/>
<organism evidence="2 3">
    <name type="scientific">Kwoniella europaea PYCC6329</name>
    <dbReference type="NCBI Taxonomy" id="1423913"/>
    <lineage>
        <taxon>Eukaryota</taxon>
        <taxon>Fungi</taxon>
        <taxon>Dikarya</taxon>
        <taxon>Basidiomycota</taxon>
        <taxon>Agaricomycotina</taxon>
        <taxon>Tremellomycetes</taxon>
        <taxon>Tremellales</taxon>
        <taxon>Cryptococcaceae</taxon>
        <taxon>Kwoniella</taxon>
    </lineage>
</organism>
<keyword evidence="3" id="KW-1185">Reference proteome</keyword>
<feature type="compositionally biased region" description="Polar residues" evidence="1">
    <location>
        <begin position="271"/>
        <end position="281"/>
    </location>
</feature>
<feature type="region of interest" description="Disordered" evidence="1">
    <location>
        <begin position="246"/>
        <end position="286"/>
    </location>
</feature>
<gene>
    <name evidence="2" type="ORF">V865_004536</name>
</gene>
<dbReference type="AlphaFoldDB" id="A0AAX4KIU9"/>
<reference evidence="2 3" key="1">
    <citation type="submission" date="2024-01" db="EMBL/GenBank/DDBJ databases">
        <title>Comparative genomics of Cryptococcus and Kwoniella reveals pathogenesis evolution and contrasting modes of karyotype evolution via chromosome fusion or intercentromeric recombination.</title>
        <authorList>
            <person name="Coelho M.A."/>
            <person name="David-Palma M."/>
            <person name="Shea T."/>
            <person name="Bowers K."/>
            <person name="McGinley-Smith S."/>
            <person name="Mohammad A.W."/>
            <person name="Gnirke A."/>
            <person name="Yurkov A.M."/>
            <person name="Nowrousian M."/>
            <person name="Sun S."/>
            <person name="Cuomo C.A."/>
            <person name="Heitman J."/>
        </authorList>
    </citation>
    <scope>NUCLEOTIDE SEQUENCE [LARGE SCALE GENOMIC DNA]</scope>
    <source>
        <strain evidence="2 3">PYCC6329</strain>
    </source>
</reference>
<dbReference type="EMBL" id="CP144089">
    <property type="protein sequence ID" value="WWD06446.1"/>
    <property type="molecule type" value="Genomic_DNA"/>
</dbReference>
<evidence type="ECO:0000313" key="3">
    <source>
        <dbReference type="Proteomes" id="UP001358614"/>
    </source>
</evidence>
<evidence type="ECO:0000256" key="1">
    <source>
        <dbReference type="SAM" id="MobiDB-lite"/>
    </source>
</evidence>
<protein>
    <submittedName>
        <fullName evidence="2">Uncharacterized protein</fullName>
    </submittedName>
</protein>
<feature type="region of interest" description="Disordered" evidence="1">
    <location>
        <begin position="23"/>
        <end position="59"/>
    </location>
</feature>
<dbReference type="RefSeq" id="XP_066084413.1">
    <property type="nucleotide sequence ID" value="XM_066228316.1"/>
</dbReference>
<dbReference type="GeneID" id="91103337"/>
<feature type="region of interest" description="Disordered" evidence="1">
    <location>
        <begin position="341"/>
        <end position="361"/>
    </location>
</feature>
<accession>A0AAX4KIU9</accession>
<sequence length="505" mass="57195">MRPVSDRLSALTASFKSLKSLRPSRILGRSKRDRRPSRQDWEHSISPPTPQYSTYDFDASEVSSRSRESSWRDNKLVSESVNSRRSSISPLQEWYRAQSTLNYQLRNRLSASDLVQQVEQAESQLSDATSFRRFAETAIEESSSRTEGYSERDVLLSRVVYAEAELKEYEARESYESARTDWAMSILREERLDNDYRDLAQGCRPRRRDDDDYWASQDPDHHSYLMSLDDIASHSGLENRPAERSYNIDRPLTAPPIGSSHFNVRPIEPCSTASSTSTLSRENPAADEYRDGRLSIDSEIAKGNFTIPDWAIDTSKFRAFTHPSPDTKQLFNGKPLTLNYPSDCDKSSSSTPTSNDPNQQLSLPLSLSFQATGPPHTGQLLLTAGPSNDGEDDVYIDYFPQRPTLYSSSSRPWTSEGFLYKPLSKFGPQKDHDQGGEIRTAKTASQEDDLSSISHWFNDRGHRSTETRMKSSPTSGLKSFANFVSSRATKLERFAESRLDDILSH</sequence>
<name>A0AAX4KIU9_9TREE</name>
<dbReference type="KEGG" id="ker:91103337"/>
<dbReference type="Proteomes" id="UP001358614">
    <property type="component" value="Chromosome 1"/>
</dbReference>